<feature type="non-terminal residue" evidence="2">
    <location>
        <position position="1"/>
    </location>
</feature>
<sequence>AIGANRLPLALSCPDLLFNGFENEYPQPSSILSVSISIDDAAHTPLDGHEFTRSARRSHSNPLLNHSQAQRRSSPSSRASTPPCQILTRSRARQAAVEEASRAREQPAARVLPAARVQQQQPVDQMANMISINPAVCSLTEEGGTEPLTVINHTGHRLVIKVFFSAPIIFSIGEKEKFFFLKPNGVFVINVTRKPQKKEGTSYDMYLVYGVDTK</sequence>
<dbReference type="EMBL" id="BTRK01000001">
    <property type="protein sequence ID" value="GMR32534.1"/>
    <property type="molecule type" value="Genomic_DNA"/>
</dbReference>
<feature type="non-terminal residue" evidence="2">
    <location>
        <position position="214"/>
    </location>
</feature>
<protein>
    <recommendedName>
        <fullName evidence="4">Major sperm protein</fullName>
    </recommendedName>
</protein>
<evidence type="ECO:0000256" key="1">
    <source>
        <dbReference type="SAM" id="MobiDB-lite"/>
    </source>
</evidence>
<reference evidence="3" key="1">
    <citation type="submission" date="2022-10" db="EMBL/GenBank/DDBJ databases">
        <title>Genome assembly of Pristionchus species.</title>
        <authorList>
            <person name="Yoshida K."/>
            <person name="Sommer R.J."/>
        </authorList>
    </citation>
    <scope>NUCLEOTIDE SEQUENCE [LARGE SCALE GENOMIC DNA]</scope>
    <source>
        <strain evidence="3">RS5460</strain>
    </source>
</reference>
<feature type="compositionally biased region" description="Low complexity" evidence="1">
    <location>
        <begin position="67"/>
        <end position="83"/>
    </location>
</feature>
<evidence type="ECO:0000313" key="3">
    <source>
        <dbReference type="Proteomes" id="UP001328107"/>
    </source>
</evidence>
<gene>
    <name evidence="2" type="ORF">PMAYCL1PPCAC_02729</name>
</gene>
<organism evidence="2 3">
    <name type="scientific">Pristionchus mayeri</name>
    <dbReference type="NCBI Taxonomy" id="1317129"/>
    <lineage>
        <taxon>Eukaryota</taxon>
        <taxon>Metazoa</taxon>
        <taxon>Ecdysozoa</taxon>
        <taxon>Nematoda</taxon>
        <taxon>Chromadorea</taxon>
        <taxon>Rhabditida</taxon>
        <taxon>Rhabditina</taxon>
        <taxon>Diplogasteromorpha</taxon>
        <taxon>Diplogasteroidea</taxon>
        <taxon>Neodiplogasteridae</taxon>
        <taxon>Pristionchus</taxon>
    </lineage>
</organism>
<dbReference type="Gene3D" id="2.60.40.10">
    <property type="entry name" value="Immunoglobulins"/>
    <property type="match status" value="1"/>
</dbReference>
<evidence type="ECO:0008006" key="4">
    <source>
        <dbReference type="Google" id="ProtNLM"/>
    </source>
</evidence>
<evidence type="ECO:0000313" key="2">
    <source>
        <dbReference type="EMBL" id="GMR32534.1"/>
    </source>
</evidence>
<dbReference type="InterPro" id="IPR013783">
    <property type="entry name" value="Ig-like_fold"/>
</dbReference>
<proteinExistence type="predicted"/>
<comment type="caution">
    <text evidence="2">The sequence shown here is derived from an EMBL/GenBank/DDBJ whole genome shotgun (WGS) entry which is preliminary data.</text>
</comment>
<dbReference type="SUPFAM" id="SSF49354">
    <property type="entry name" value="PapD-like"/>
    <property type="match status" value="1"/>
</dbReference>
<feature type="region of interest" description="Disordered" evidence="1">
    <location>
        <begin position="52"/>
        <end position="84"/>
    </location>
</feature>
<dbReference type="InterPro" id="IPR008962">
    <property type="entry name" value="PapD-like_sf"/>
</dbReference>
<keyword evidence="3" id="KW-1185">Reference proteome</keyword>
<dbReference type="Proteomes" id="UP001328107">
    <property type="component" value="Unassembled WGS sequence"/>
</dbReference>
<name>A0AAN4Z3M1_9BILA</name>
<accession>A0AAN4Z3M1</accession>
<dbReference type="AlphaFoldDB" id="A0AAN4Z3M1"/>